<dbReference type="Proteomes" id="UP000236333">
    <property type="component" value="Unassembled WGS sequence"/>
</dbReference>
<evidence type="ECO:0000256" key="1">
    <source>
        <dbReference type="SAM" id="MobiDB-lite"/>
    </source>
</evidence>
<proteinExistence type="predicted"/>
<feature type="region of interest" description="Disordered" evidence="1">
    <location>
        <begin position="158"/>
        <end position="187"/>
    </location>
</feature>
<evidence type="ECO:0000313" key="2">
    <source>
        <dbReference type="EMBL" id="PNH08693.1"/>
    </source>
</evidence>
<feature type="compositionally biased region" description="Polar residues" evidence="1">
    <location>
        <begin position="170"/>
        <end position="187"/>
    </location>
</feature>
<evidence type="ECO:0000313" key="3">
    <source>
        <dbReference type="Proteomes" id="UP000236333"/>
    </source>
</evidence>
<keyword evidence="3" id="KW-1185">Reference proteome</keyword>
<dbReference type="EMBL" id="PGGS01000119">
    <property type="protein sequence ID" value="PNH08693.1"/>
    <property type="molecule type" value="Genomic_DNA"/>
</dbReference>
<reference evidence="2 3" key="1">
    <citation type="journal article" date="2017" name="Mol. Biol. Evol.">
        <title>The 4-celled Tetrabaena socialis nuclear genome reveals the essential components for genetic control of cell number at the origin of multicellularity in the volvocine lineage.</title>
        <authorList>
            <person name="Featherston J."/>
            <person name="Arakaki Y."/>
            <person name="Hanschen E.R."/>
            <person name="Ferris P.J."/>
            <person name="Michod R.E."/>
            <person name="Olson B.J.S.C."/>
            <person name="Nozaki H."/>
            <person name="Durand P.M."/>
        </authorList>
    </citation>
    <scope>NUCLEOTIDE SEQUENCE [LARGE SCALE GENOMIC DNA]</scope>
    <source>
        <strain evidence="2 3">NIES-571</strain>
    </source>
</reference>
<organism evidence="2 3">
    <name type="scientific">Tetrabaena socialis</name>
    <dbReference type="NCBI Taxonomy" id="47790"/>
    <lineage>
        <taxon>Eukaryota</taxon>
        <taxon>Viridiplantae</taxon>
        <taxon>Chlorophyta</taxon>
        <taxon>core chlorophytes</taxon>
        <taxon>Chlorophyceae</taxon>
        <taxon>CS clade</taxon>
        <taxon>Chlamydomonadales</taxon>
        <taxon>Tetrabaenaceae</taxon>
        <taxon>Tetrabaena</taxon>
    </lineage>
</organism>
<name>A0A2J8A893_9CHLO</name>
<protein>
    <submittedName>
        <fullName evidence="2">Uncharacterized protein</fullName>
    </submittedName>
</protein>
<gene>
    <name evidence="2" type="ORF">TSOC_004744</name>
</gene>
<accession>A0A2J8A893</accession>
<sequence length="187" mass="20604">MAPTVSTSSREDLDQILPSDIELFRRTLLARRFPGLSTVSDADVALLIAADRKATGRRLMLNVKTHPKTDFAPLKREPLERVVPFVPVNAHEAKVQSARGNTERFIGVDSPYEGHRTDFNTGRTTDERRRVAPFVPSCASQVTPVVERMARATVKINYTLNSPPPAEVPQSRSGSKPSSLQSTAQRG</sequence>
<comment type="caution">
    <text evidence="2">The sequence shown here is derived from an EMBL/GenBank/DDBJ whole genome shotgun (WGS) entry which is preliminary data.</text>
</comment>
<dbReference type="OrthoDB" id="548539at2759"/>
<dbReference type="AlphaFoldDB" id="A0A2J8A893"/>